<organism evidence="1 2">
    <name type="scientific">Telmatocola sphagniphila</name>
    <dbReference type="NCBI Taxonomy" id="1123043"/>
    <lineage>
        <taxon>Bacteria</taxon>
        <taxon>Pseudomonadati</taxon>
        <taxon>Planctomycetota</taxon>
        <taxon>Planctomycetia</taxon>
        <taxon>Gemmatales</taxon>
        <taxon>Gemmataceae</taxon>
    </lineage>
</organism>
<sequence>MQPSQQLKRSRLENLPEEKNIFCSSGSVKRPALRRSALMGVIVEKKQAVSLAFKYPWWEWQKALESSEKTDRMQNSASLNLLYSDFIEDSEPSSVKEA</sequence>
<keyword evidence="2" id="KW-1185">Reference proteome</keyword>
<reference evidence="1" key="1">
    <citation type="submission" date="2021-05" db="EMBL/GenBank/DDBJ databases">
        <title>Complete genome sequence of the cellulolytic planctomycete Telmatocola sphagniphila SP2T and characterization of the first cellulase from planctomycetes.</title>
        <authorList>
            <person name="Rakitin A.L."/>
            <person name="Beletsky A.V."/>
            <person name="Naumoff D.G."/>
            <person name="Kulichevskaya I.S."/>
            <person name="Mardanov A.V."/>
            <person name="Ravin N.V."/>
            <person name="Dedysh S.N."/>
        </authorList>
    </citation>
    <scope>NUCLEOTIDE SEQUENCE</scope>
    <source>
        <strain evidence="1">SP2T</strain>
    </source>
</reference>
<name>A0A8E6BB82_9BACT</name>
<evidence type="ECO:0000313" key="2">
    <source>
        <dbReference type="Proteomes" id="UP000676194"/>
    </source>
</evidence>
<gene>
    <name evidence="1" type="ORF">KIH39_08660</name>
</gene>
<dbReference type="Proteomes" id="UP000676194">
    <property type="component" value="Chromosome"/>
</dbReference>
<accession>A0A8E6BB82</accession>
<dbReference type="RefSeq" id="WP_213498939.1">
    <property type="nucleotide sequence ID" value="NZ_CP074694.1"/>
</dbReference>
<dbReference type="AlphaFoldDB" id="A0A8E6BB82"/>
<protein>
    <submittedName>
        <fullName evidence="1">Uncharacterized protein</fullName>
    </submittedName>
</protein>
<evidence type="ECO:0000313" key="1">
    <source>
        <dbReference type="EMBL" id="QVL33963.1"/>
    </source>
</evidence>
<dbReference type="KEGG" id="tsph:KIH39_08660"/>
<dbReference type="EMBL" id="CP074694">
    <property type="protein sequence ID" value="QVL33963.1"/>
    <property type="molecule type" value="Genomic_DNA"/>
</dbReference>
<proteinExistence type="predicted"/>